<accession>X1N3H8</accession>
<evidence type="ECO:0000313" key="2">
    <source>
        <dbReference type="EMBL" id="GAI13159.1"/>
    </source>
</evidence>
<organism evidence="2">
    <name type="scientific">marine sediment metagenome</name>
    <dbReference type="NCBI Taxonomy" id="412755"/>
    <lineage>
        <taxon>unclassified sequences</taxon>
        <taxon>metagenomes</taxon>
        <taxon>ecological metagenomes</taxon>
    </lineage>
</organism>
<comment type="caution">
    <text evidence="2">The sequence shown here is derived from an EMBL/GenBank/DDBJ whole genome shotgun (WGS) entry which is preliminary data.</text>
</comment>
<dbReference type="InterPro" id="IPR052024">
    <property type="entry name" value="Methanogen_methyltrans"/>
</dbReference>
<feature type="domain" description="Uroporphyrinogen decarboxylase (URO-D)" evidence="1">
    <location>
        <begin position="1"/>
        <end position="128"/>
    </location>
</feature>
<name>X1N3H8_9ZZZZ</name>
<proteinExistence type="predicted"/>
<feature type="non-terminal residue" evidence="2">
    <location>
        <position position="1"/>
    </location>
</feature>
<dbReference type="SUPFAM" id="SSF51726">
    <property type="entry name" value="UROD/MetE-like"/>
    <property type="match status" value="1"/>
</dbReference>
<sequence>FEQFSKPYLGVIIEEVNEKEAVASVHICGKIINILESLCEIKPKIIEIDSCNDLKKAREIVADRVCLQGNLDPTGTLLMGDKDKVYNESKKALEEGVLDSSYFILSSGCEVPNKTPPENIVAMMRAREA</sequence>
<dbReference type="InterPro" id="IPR038071">
    <property type="entry name" value="UROD/MetE-like_sf"/>
</dbReference>
<dbReference type="GO" id="GO:0006779">
    <property type="term" value="P:porphyrin-containing compound biosynthetic process"/>
    <property type="evidence" value="ECO:0007669"/>
    <property type="project" value="InterPro"/>
</dbReference>
<protein>
    <recommendedName>
        <fullName evidence="1">Uroporphyrinogen decarboxylase (URO-D) domain-containing protein</fullName>
    </recommendedName>
</protein>
<dbReference type="Gene3D" id="3.20.20.210">
    <property type="match status" value="1"/>
</dbReference>
<dbReference type="PANTHER" id="PTHR47099">
    <property type="entry name" value="METHYLCOBAMIDE:COM METHYLTRANSFERASE MTBA"/>
    <property type="match status" value="1"/>
</dbReference>
<dbReference type="InterPro" id="IPR000257">
    <property type="entry name" value="Uroporphyrinogen_deCOase"/>
</dbReference>
<dbReference type="EMBL" id="BARV01013240">
    <property type="protein sequence ID" value="GAI13159.1"/>
    <property type="molecule type" value="Genomic_DNA"/>
</dbReference>
<gene>
    <name evidence="2" type="ORF">S06H3_24044</name>
</gene>
<dbReference type="PANTHER" id="PTHR47099:SF1">
    <property type="entry name" value="METHYLCOBAMIDE:COM METHYLTRANSFERASE MTBA"/>
    <property type="match status" value="1"/>
</dbReference>
<dbReference type="Pfam" id="PF01208">
    <property type="entry name" value="URO-D"/>
    <property type="match status" value="1"/>
</dbReference>
<dbReference type="AlphaFoldDB" id="X1N3H8"/>
<evidence type="ECO:0000259" key="1">
    <source>
        <dbReference type="Pfam" id="PF01208"/>
    </source>
</evidence>
<dbReference type="GO" id="GO:0004853">
    <property type="term" value="F:uroporphyrinogen decarboxylase activity"/>
    <property type="evidence" value="ECO:0007669"/>
    <property type="project" value="InterPro"/>
</dbReference>
<reference evidence="2" key="1">
    <citation type="journal article" date="2014" name="Front. Microbiol.">
        <title>High frequency of phylogenetically diverse reductive dehalogenase-homologous genes in deep subseafloor sedimentary metagenomes.</title>
        <authorList>
            <person name="Kawai M."/>
            <person name="Futagami T."/>
            <person name="Toyoda A."/>
            <person name="Takaki Y."/>
            <person name="Nishi S."/>
            <person name="Hori S."/>
            <person name="Arai W."/>
            <person name="Tsubouchi T."/>
            <person name="Morono Y."/>
            <person name="Uchiyama I."/>
            <person name="Ito T."/>
            <person name="Fujiyama A."/>
            <person name="Inagaki F."/>
            <person name="Takami H."/>
        </authorList>
    </citation>
    <scope>NUCLEOTIDE SEQUENCE</scope>
    <source>
        <strain evidence="2">Expedition CK06-06</strain>
    </source>
</reference>